<comment type="caution">
    <text evidence="1">The sequence shown here is derived from an EMBL/GenBank/DDBJ whole genome shotgun (WGS) entry which is preliminary data.</text>
</comment>
<dbReference type="OrthoDB" id="5599418at2759"/>
<dbReference type="PANTHER" id="PTHR48475">
    <property type="entry name" value="RIBONUCLEASE H"/>
    <property type="match status" value="1"/>
</dbReference>
<accession>A0A371HI04</accession>
<evidence type="ECO:0000313" key="2">
    <source>
        <dbReference type="Proteomes" id="UP000257109"/>
    </source>
</evidence>
<evidence type="ECO:0008006" key="3">
    <source>
        <dbReference type="Google" id="ProtNLM"/>
    </source>
</evidence>
<sequence length="147" mass="16201">MLILAKPIEGNPILIYLSISNNAISVAIVQEVEKDQCLVYFISKMLHGEKNKSHYVIVRINLPIKKILRKLDLVGRMLSYQNLILSSTNKGILRLRKEGGVNERALLVDGVSNQKRSGAGIILEGTGGVLIELSLSFGFRASNNQAE</sequence>
<feature type="non-terminal residue" evidence="1">
    <location>
        <position position="1"/>
    </location>
</feature>
<gene>
    <name evidence="1" type="ORF">CR513_14148</name>
</gene>
<dbReference type="EMBL" id="QJKJ01002543">
    <property type="protein sequence ID" value="RDY02400.1"/>
    <property type="molecule type" value="Genomic_DNA"/>
</dbReference>
<dbReference type="AlphaFoldDB" id="A0A371HI04"/>
<name>A0A371HI04_MUCPR</name>
<organism evidence="1 2">
    <name type="scientific">Mucuna pruriens</name>
    <name type="common">Velvet bean</name>
    <name type="synonym">Dolichos pruriens</name>
    <dbReference type="NCBI Taxonomy" id="157652"/>
    <lineage>
        <taxon>Eukaryota</taxon>
        <taxon>Viridiplantae</taxon>
        <taxon>Streptophyta</taxon>
        <taxon>Embryophyta</taxon>
        <taxon>Tracheophyta</taxon>
        <taxon>Spermatophyta</taxon>
        <taxon>Magnoliopsida</taxon>
        <taxon>eudicotyledons</taxon>
        <taxon>Gunneridae</taxon>
        <taxon>Pentapetalae</taxon>
        <taxon>rosids</taxon>
        <taxon>fabids</taxon>
        <taxon>Fabales</taxon>
        <taxon>Fabaceae</taxon>
        <taxon>Papilionoideae</taxon>
        <taxon>50 kb inversion clade</taxon>
        <taxon>NPAAA clade</taxon>
        <taxon>indigoferoid/millettioid clade</taxon>
        <taxon>Phaseoleae</taxon>
        <taxon>Mucuna</taxon>
    </lineage>
</organism>
<keyword evidence="2" id="KW-1185">Reference proteome</keyword>
<dbReference type="PANTHER" id="PTHR48475:SF2">
    <property type="entry name" value="RIBONUCLEASE H"/>
    <property type="match status" value="1"/>
</dbReference>
<evidence type="ECO:0000313" key="1">
    <source>
        <dbReference type="EMBL" id="RDY02400.1"/>
    </source>
</evidence>
<dbReference type="Proteomes" id="UP000257109">
    <property type="component" value="Unassembled WGS sequence"/>
</dbReference>
<protein>
    <recommendedName>
        <fullName evidence="3">Reverse transcriptase/retrotransposon-derived protein RNase H-like domain-containing protein</fullName>
    </recommendedName>
</protein>
<proteinExistence type="predicted"/>
<reference evidence="1" key="1">
    <citation type="submission" date="2018-05" db="EMBL/GenBank/DDBJ databases">
        <title>Draft genome of Mucuna pruriens seed.</title>
        <authorList>
            <person name="Nnadi N.E."/>
            <person name="Vos R."/>
            <person name="Hasami M.H."/>
            <person name="Devisetty U.K."/>
            <person name="Aguiy J.C."/>
        </authorList>
    </citation>
    <scope>NUCLEOTIDE SEQUENCE [LARGE SCALE GENOMIC DNA]</scope>
    <source>
        <strain evidence="1">JCA_2017</strain>
    </source>
</reference>